<evidence type="ECO:0000256" key="3">
    <source>
        <dbReference type="ARBA" id="ARBA00013253"/>
    </source>
</evidence>
<dbReference type="GO" id="GO:0046656">
    <property type="term" value="P:folic acid biosynthetic process"/>
    <property type="evidence" value="ECO:0007669"/>
    <property type="project" value="UniProtKB-KW"/>
</dbReference>
<dbReference type="Gene3D" id="3.30.70.560">
    <property type="entry name" value="7,8-Dihydro-6-hydroxymethylpterin-pyrophosphokinase HPPK"/>
    <property type="match status" value="1"/>
</dbReference>
<proteinExistence type="inferred from homology"/>
<evidence type="ECO:0000256" key="6">
    <source>
        <dbReference type="ARBA" id="ARBA00022741"/>
    </source>
</evidence>
<dbReference type="AlphaFoldDB" id="A0A1L3JCK9"/>
<dbReference type="InterPro" id="IPR035907">
    <property type="entry name" value="Hppk_sf"/>
</dbReference>
<dbReference type="Proteomes" id="UP000242561">
    <property type="component" value="Chromosome"/>
</dbReference>
<sequence length="180" mass="19993">MTHATTQLYIIALGSNQYLPKYGGPDKILMRAAEILECDEIDVLSFSKIITSRAIGPSKRNYANAAALICTPLPPQKLLRHLKNTENLFGRKSRKGADIGQKWRSRPLDLDIITWSGGCFVGDSPSLIIPHPMMTNRDFVLGPAAQIAGKWRDPHSGFSISQIFFQKNRSKPLDQFGKGL</sequence>
<comment type="similarity">
    <text evidence="2">Belongs to the HPPK family.</text>
</comment>
<evidence type="ECO:0000256" key="12">
    <source>
        <dbReference type="ARBA" id="ARBA00033413"/>
    </source>
</evidence>
<evidence type="ECO:0000256" key="7">
    <source>
        <dbReference type="ARBA" id="ARBA00022777"/>
    </source>
</evidence>
<dbReference type="GO" id="GO:0003848">
    <property type="term" value="F:2-amino-4-hydroxy-6-hydroxymethyldihydropteridine diphosphokinase activity"/>
    <property type="evidence" value="ECO:0007669"/>
    <property type="project" value="UniProtKB-EC"/>
</dbReference>
<reference evidence="14 15" key="1">
    <citation type="submission" date="2016-11" db="EMBL/GenBank/DDBJ databases">
        <title>Sphingorhabdus sp. LPB0140, isolated from marine environment.</title>
        <authorList>
            <person name="Kim E."/>
            <person name="Yi H."/>
        </authorList>
    </citation>
    <scope>NUCLEOTIDE SEQUENCE [LARGE SCALE GENOMIC DNA]</scope>
    <source>
        <strain evidence="14 15">LPB0140</strain>
    </source>
</reference>
<protein>
    <recommendedName>
        <fullName evidence="4">2-amino-4-hydroxy-6-hydroxymethyldihydropteridine pyrophosphokinase</fullName>
        <ecNumber evidence="3">2.7.6.3</ecNumber>
    </recommendedName>
    <alternativeName>
        <fullName evidence="11">6-hydroxymethyl-7,8-dihydropterin pyrophosphokinase</fullName>
    </alternativeName>
    <alternativeName>
        <fullName evidence="12">7,8-dihydro-6-hydroxymethylpterin-pyrophosphokinase</fullName>
    </alternativeName>
</protein>
<evidence type="ECO:0000256" key="1">
    <source>
        <dbReference type="ARBA" id="ARBA00005051"/>
    </source>
</evidence>
<evidence type="ECO:0000256" key="10">
    <source>
        <dbReference type="ARBA" id="ARBA00029409"/>
    </source>
</evidence>
<dbReference type="OrthoDB" id="9808041at2"/>
<evidence type="ECO:0000256" key="2">
    <source>
        <dbReference type="ARBA" id="ARBA00005810"/>
    </source>
</evidence>
<comment type="function">
    <text evidence="10">Catalyzes the transfer of pyrophosphate from adenosine triphosphate (ATP) to 6-hydroxymethyl-7,8-dihydropterin, an enzymatic step in folate biosynthesis pathway.</text>
</comment>
<evidence type="ECO:0000313" key="14">
    <source>
        <dbReference type="EMBL" id="APG62875.1"/>
    </source>
</evidence>
<evidence type="ECO:0000313" key="15">
    <source>
        <dbReference type="Proteomes" id="UP000242561"/>
    </source>
</evidence>
<evidence type="ECO:0000256" key="5">
    <source>
        <dbReference type="ARBA" id="ARBA00022679"/>
    </source>
</evidence>
<keyword evidence="7 14" id="KW-0418">Kinase</keyword>
<comment type="pathway">
    <text evidence="1">Cofactor biosynthesis; tetrahydrofolate biosynthesis; 2-amino-4-hydroxy-6-hydroxymethyl-7,8-dihydropteridine diphosphate from 7,8-dihydroneopterin triphosphate: step 4/4.</text>
</comment>
<dbReference type="EC" id="2.7.6.3" evidence="3"/>
<keyword evidence="6" id="KW-0547">Nucleotide-binding</keyword>
<dbReference type="GO" id="GO:0005524">
    <property type="term" value="F:ATP binding"/>
    <property type="evidence" value="ECO:0007669"/>
    <property type="project" value="UniProtKB-KW"/>
</dbReference>
<dbReference type="UniPathway" id="UPA00077">
    <property type="reaction ID" value="UER00155"/>
</dbReference>
<dbReference type="InterPro" id="IPR000550">
    <property type="entry name" value="Hppk"/>
</dbReference>
<dbReference type="GO" id="GO:0016301">
    <property type="term" value="F:kinase activity"/>
    <property type="evidence" value="ECO:0007669"/>
    <property type="project" value="UniProtKB-KW"/>
</dbReference>
<keyword evidence="8" id="KW-0067">ATP-binding</keyword>
<dbReference type="PANTHER" id="PTHR43071">
    <property type="entry name" value="2-AMINO-4-HYDROXY-6-HYDROXYMETHYLDIHYDROPTERIDINE PYROPHOSPHOKINASE"/>
    <property type="match status" value="1"/>
</dbReference>
<feature type="domain" description="7,8-dihydro-6-hydroxymethylpterin-pyrophosphokinase" evidence="13">
    <location>
        <begin position="10"/>
        <end position="148"/>
    </location>
</feature>
<dbReference type="STRING" id="1913578.LPB140_08825"/>
<organism evidence="14 15">
    <name type="scientific">Sphingorhabdus lutea</name>
    <dbReference type="NCBI Taxonomy" id="1913578"/>
    <lineage>
        <taxon>Bacteria</taxon>
        <taxon>Pseudomonadati</taxon>
        <taxon>Pseudomonadota</taxon>
        <taxon>Alphaproteobacteria</taxon>
        <taxon>Sphingomonadales</taxon>
        <taxon>Sphingomonadaceae</taxon>
        <taxon>Sphingorhabdus</taxon>
    </lineage>
</organism>
<evidence type="ECO:0000256" key="9">
    <source>
        <dbReference type="ARBA" id="ARBA00022909"/>
    </source>
</evidence>
<dbReference type="SUPFAM" id="SSF55083">
    <property type="entry name" value="6-hydroxymethyl-7,8-dihydropterin pyrophosphokinase, HPPK"/>
    <property type="match status" value="1"/>
</dbReference>
<dbReference type="EMBL" id="CP018154">
    <property type="protein sequence ID" value="APG62875.1"/>
    <property type="molecule type" value="Genomic_DNA"/>
</dbReference>
<dbReference type="Pfam" id="PF01288">
    <property type="entry name" value="HPPK"/>
    <property type="match status" value="1"/>
</dbReference>
<evidence type="ECO:0000259" key="13">
    <source>
        <dbReference type="Pfam" id="PF01288"/>
    </source>
</evidence>
<evidence type="ECO:0000256" key="8">
    <source>
        <dbReference type="ARBA" id="ARBA00022840"/>
    </source>
</evidence>
<name>A0A1L3JCK9_9SPHN</name>
<dbReference type="PANTHER" id="PTHR43071:SF1">
    <property type="entry name" value="2-AMINO-4-HYDROXY-6-HYDROXYMETHYLDIHYDROPTERIDINE PYROPHOSPHOKINASE"/>
    <property type="match status" value="1"/>
</dbReference>
<dbReference type="RefSeq" id="WP_072559524.1">
    <property type="nucleotide sequence ID" value="NZ_CP018154.1"/>
</dbReference>
<dbReference type="NCBIfam" id="TIGR01498">
    <property type="entry name" value="folK"/>
    <property type="match status" value="1"/>
</dbReference>
<evidence type="ECO:0000256" key="4">
    <source>
        <dbReference type="ARBA" id="ARBA00016218"/>
    </source>
</evidence>
<accession>A0A1L3JCK9</accession>
<dbReference type="KEGG" id="sphl:LPB140_08825"/>
<gene>
    <name evidence="14" type="ORF">LPB140_08825</name>
</gene>
<keyword evidence="9" id="KW-0289">Folate biosynthesis</keyword>
<keyword evidence="5" id="KW-0808">Transferase</keyword>
<dbReference type="CDD" id="cd00483">
    <property type="entry name" value="HPPK"/>
    <property type="match status" value="1"/>
</dbReference>
<keyword evidence="15" id="KW-1185">Reference proteome</keyword>
<evidence type="ECO:0000256" key="11">
    <source>
        <dbReference type="ARBA" id="ARBA00029766"/>
    </source>
</evidence>
<dbReference type="GO" id="GO:0046654">
    <property type="term" value="P:tetrahydrofolate biosynthetic process"/>
    <property type="evidence" value="ECO:0007669"/>
    <property type="project" value="UniProtKB-UniPathway"/>
</dbReference>